<keyword evidence="2" id="KW-1185">Reference proteome</keyword>
<evidence type="ECO:0000313" key="1">
    <source>
        <dbReference type="EMBL" id="KAF3967309.1"/>
    </source>
</evidence>
<dbReference type="GO" id="GO:0009073">
    <property type="term" value="P:aromatic amino acid family biosynthetic process"/>
    <property type="evidence" value="ECO:0007669"/>
    <property type="project" value="InterPro"/>
</dbReference>
<evidence type="ECO:0000313" key="2">
    <source>
        <dbReference type="Proteomes" id="UP000737018"/>
    </source>
</evidence>
<organism evidence="1 2">
    <name type="scientific">Castanea mollissima</name>
    <name type="common">Chinese chestnut</name>
    <dbReference type="NCBI Taxonomy" id="60419"/>
    <lineage>
        <taxon>Eukaryota</taxon>
        <taxon>Viridiplantae</taxon>
        <taxon>Streptophyta</taxon>
        <taxon>Embryophyta</taxon>
        <taxon>Tracheophyta</taxon>
        <taxon>Spermatophyta</taxon>
        <taxon>Magnoliopsida</taxon>
        <taxon>eudicotyledons</taxon>
        <taxon>Gunneridae</taxon>
        <taxon>Pentapetalae</taxon>
        <taxon>rosids</taxon>
        <taxon>fabids</taxon>
        <taxon>Fagales</taxon>
        <taxon>Fagaceae</taxon>
        <taxon>Castanea</taxon>
    </lineage>
</organism>
<dbReference type="OrthoDB" id="1928023at2759"/>
<proteinExistence type="predicted"/>
<dbReference type="AlphaFoldDB" id="A0A8J4RLF3"/>
<dbReference type="EMBL" id="JRKL02000918">
    <property type="protein sequence ID" value="KAF3967309.1"/>
    <property type="molecule type" value="Genomic_DNA"/>
</dbReference>
<dbReference type="GO" id="GO:0003856">
    <property type="term" value="F:3-dehydroquinate synthase activity"/>
    <property type="evidence" value="ECO:0007669"/>
    <property type="project" value="InterPro"/>
</dbReference>
<gene>
    <name evidence="1" type="ORF">CMV_008689</name>
</gene>
<dbReference type="PANTHER" id="PTHR33563">
    <property type="match status" value="1"/>
</dbReference>
<dbReference type="InterPro" id="IPR002812">
    <property type="entry name" value="DHQS"/>
</dbReference>
<accession>A0A8J4RLF3</accession>
<comment type="caution">
    <text evidence="1">The sequence shown here is derived from an EMBL/GenBank/DDBJ whole genome shotgun (WGS) entry which is preliminary data.</text>
</comment>
<dbReference type="Proteomes" id="UP000737018">
    <property type="component" value="Unassembled WGS sequence"/>
</dbReference>
<sequence length="124" mass="14323">MTLAEDIKLQETPKSSKNVVIVMDGMQEFTTEPLEWALKIVIEEGCIVTLLGIMPWLNIPRKFSSKTWLDVWMLKLKDLLLIKEKSELRSDVVPQKEVVMGYPLRLLVVEQITGLHATWVVFDR</sequence>
<reference evidence="1" key="1">
    <citation type="submission" date="2020-03" db="EMBL/GenBank/DDBJ databases">
        <title>Castanea mollissima Vanexum genome sequencing.</title>
        <authorList>
            <person name="Staton M."/>
        </authorList>
    </citation>
    <scope>NUCLEOTIDE SEQUENCE</scope>
    <source>
        <tissue evidence="1">Leaf</tissue>
    </source>
</reference>
<dbReference type="PANTHER" id="PTHR33563:SF9">
    <property type="entry name" value="USPA DOMAIN-CONTAINING PROTEIN"/>
    <property type="match status" value="1"/>
</dbReference>
<name>A0A8J4RLF3_9ROSI</name>
<dbReference type="GO" id="GO:0016491">
    <property type="term" value="F:oxidoreductase activity"/>
    <property type="evidence" value="ECO:0007669"/>
    <property type="project" value="InterPro"/>
</dbReference>
<protein>
    <submittedName>
        <fullName evidence="1">Uncharacterized protein</fullName>
    </submittedName>
</protein>